<feature type="region of interest" description="Disordered" evidence="2">
    <location>
        <begin position="555"/>
        <end position="625"/>
    </location>
</feature>
<dbReference type="PANTHER" id="PTHR46404:SF1">
    <property type="entry name" value="DNA POLYMERASE IOTA"/>
    <property type="match status" value="1"/>
</dbReference>
<evidence type="ECO:0000313" key="5">
    <source>
        <dbReference type="Proteomes" id="UP000230750"/>
    </source>
</evidence>
<dbReference type="PANTHER" id="PTHR46404">
    <property type="entry name" value="DNA POLYMERASE IOTA"/>
    <property type="match status" value="1"/>
</dbReference>
<dbReference type="GO" id="GO:0003887">
    <property type="term" value="F:DNA-directed DNA polymerase activity"/>
    <property type="evidence" value="ECO:0007669"/>
    <property type="project" value="InterPro"/>
</dbReference>
<comment type="caution">
    <text evidence="4">The sequence shown here is derived from an EMBL/GenBank/DDBJ whole genome shotgun (WGS) entry which is preliminary data.</text>
</comment>
<feature type="region of interest" description="Disordered" evidence="2">
    <location>
        <begin position="488"/>
        <end position="525"/>
    </location>
</feature>
<accession>A0A2G8L2G6</accession>
<feature type="region of interest" description="Disordered" evidence="2">
    <location>
        <begin position="1"/>
        <end position="26"/>
    </location>
</feature>
<dbReference type="PROSITE" id="PS50173">
    <property type="entry name" value="UMUC"/>
    <property type="match status" value="1"/>
</dbReference>
<organism evidence="4 5">
    <name type="scientific">Stichopus japonicus</name>
    <name type="common">Sea cucumber</name>
    <dbReference type="NCBI Taxonomy" id="307972"/>
    <lineage>
        <taxon>Eukaryota</taxon>
        <taxon>Metazoa</taxon>
        <taxon>Echinodermata</taxon>
        <taxon>Eleutherozoa</taxon>
        <taxon>Echinozoa</taxon>
        <taxon>Holothuroidea</taxon>
        <taxon>Aspidochirotacea</taxon>
        <taxon>Aspidochirotida</taxon>
        <taxon>Stichopodidae</taxon>
        <taxon>Apostichopus</taxon>
    </lineage>
</organism>
<dbReference type="InterPro" id="IPR053848">
    <property type="entry name" value="IMS_HHH_1"/>
</dbReference>
<protein>
    <recommendedName>
        <fullName evidence="3">UmuC domain-containing protein</fullName>
    </recommendedName>
</protein>
<dbReference type="Gene3D" id="3.30.70.270">
    <property type="match status" value="1"/>
</dbReference>
<dbReference type="InterPro" id="IPR043128">
    <property type="entry name" value="Rev_trsase/Diguanyl_cyclase"/>
</dbReference>
<dbReference type="STRING" id="307972.A0A2G8L2G6"/>
<dbReference type="InterPro" id="IPR001126">
    <property type="entry name" value="UmuC"/>
</dbReference>
<feature type="compositionally biased region" description="Basic and acidic residues" evidence="2">
    <location>
        <begin position="704"/>
        <end position="716"/>
    </location>
</feature>
<feature type="compositionally biased region" description="Basic residues" evidence="2">
    <location>
        <begin position="1"/>
        <end position="11"/>
    </location>
</feature>
<gene>
    <name evidence="4" type="ORF">BSL78_08661</name>
</gene>
<dbReference type="Gene3D" id="3.40.1170.60">
    <property type="match status" value="1"/>
</dbReference>
<dbReference type="Gene3D" id="1.10.150.20">
    <property type="entry name" value="5' to 3' exonuclease, C-terminal subdomain"/>
    <property type="match status" value="1"/>
</dbReference>
<feature type="region of interest" description="Disordered" evidence="2">
    <location>
        <begin position="39"/>
        <end position="61"/>
    </location>
</feature>
<dbReference type="Pfam" id="PF00817">
    <property type="entry name" value="IMS"/>
    <property type="match status" value="1"/>
</dbReference>
<dbReference type="Gene3D" id="6.10.250.1630">
    <property type="match status" value="1"/>
</dbReference>
<name>A0A2G8L2G6_STIJA</name>
<dbReference type="SUPFAM" id="SSF100879">
    <property type="entry name" value="Lesion bypass DNA polymerase (Y-family), little finger domain"/>
    <property type="match status" value="1"/>
</dbReference>
<evidence type="ECO:0000256" key="2">
    <source>
        <dbReference type="SAM" id="MobiDB-lite"/>
    </source>
</evidence>
<dbReference type="PIRSF" id="PIRSF036603">
    <property type="entry name" value="DPol_eta"/>
    <property type="match status" value="1"/>
</dbReference>
<dbReference type="Pfam" id="PF21999">
    <property type="entry name" value="IMS_HHH_1"/>
    <property type="match status" value="1"/>
</dbReference>
<dbReference type="AlphaFoldDB" id="A0A2G8L2G6"/>
<keyword evidence="1" id="KW-0237">DNA synthesis</keyword>
<dbReference type="OrthoDB" id="447129at2759"/>
<feature type="domain" description="UmuC" evidence="3">
    <location>
        <begin position="68"/>
        <end position="279"/>
    </location>
</feature>
<proteinExistence type="predicted"/>
<feature type="compositionally biased region" description="Basic and acidic residues" evidence="2">
    <location>
        <begin position="558"/>
        <end position="585"/>
    </location>
</feature>
<keyword evidence="5" id="KW-1185">Reference proteome</keyword>
<dbReference type="Proteomes" id="UP000230750">
    <property type="component" value="Unassembled WGS sequence"/>
</dbReference>
<dbReference type="InterPro" id="IPR043502">
    <property type="entry name" value="DNA/RNA_pol_sf"/>
</dbReference>
<feature type="compositionally biased region" description="Acidic residues" evidence="2">
    <location>
        <begin position="17"/>
        <end position="26"/>
    </location>
</feature>
<sequence length="716" mass="80010">MCRRKTTKMKRSWQEATQDDSDLGEEDIEDWSSVASSILVSPSSKNTPQQAAFSREHPPLESDHSRTIVHIDLDCFYAQVEMIRNPQLRAQPLGIQQKNIVVTCNYVAREFGVTKLMYIADAKKKCPNLVLVSGEDLSHYRDYSEKVTDLLQSEFSSLVERLGFDENFVDVTSLVEKTVPGDQSLVEVKGHTFGPEGQVACICGCHKRMAIASHIASRMRARLREAIGITGCAGIAWNKLLAKLVGEKNKPNDQTTLLPGSEQKLMLSLGHARRIPGIGHSMNKKLESAGIVTIADLQRASYSDLEAVVGSQSATSMKNSSFGIDNTAVTRSGPPQSMSDEDSFKLCASLNDAKERMYNLLNSLLESCRLLDSLPEAEGIYAMLMIRKRWRTPLTIRLTIRKHSSAKKWLRESRQTQIPVSATEQIKKGIFTVHGPLMEVLLVLFKKMVDVEQSFHLTLINVCLTNFQAKSTFSKSLDKYFSKAKNIENERKSESEQGAADICKKTTDDSTNNPKVLTNQQDSNITQLFEKQGRRPLQTASKVLENKQNKLSFFTRKLPSDVKTTSKSDPHQGDGELSQGERDKTATLSRTRYSVEVKNDKPIDKPEGDISSETGPSFAKSDEVEKDFLVVTSSREQTSEEMSSSSHQSLEIPGNVDVTVFKSLPLDMQADLLREWKVQSTRDMAPEIKTSSALSSQPSTSNRRITDFFTRSKETR</sequence>
<feature type="compositionally biased region" description="Basic and acidic residues" evidence="2">
    <location>
        <begin position="593"/>
        <end position="608"/>
    </location>
</feature>
<dbReference type="FunFam" id="3.40.1170.60:FF:000021">
    <property type="entry name" value="DNA polymerase IV"/>
    <property type="match status" value="1"/>
</dbReference>
<reference evidence="4 5" key="1">
    <citation type="journal article" date="2017" name="PLoS Biol.">
        <title>The sea cucumber genome provides insights into morphological evolution and visceral regeneration.</title>
        <authorList>
            <person name="Zhang X."/>
            <person name="Sun L."/>
            <person name="Yuan J."/>
            <person name="Sun Y."/>
            <person name="Gao Y."/>
            <person name="Zhang L."/>
            <person name="Li S."/>
            <person name="Dai H."/>
            <person name="Hamel J.F."/>
            <person name="Liu C."/>
            <person name="Yu Y."/>
            <person name="Liu S."/>
            <person name="Lin W."/>
            <person name="Guo K."/>
            <person name="Jin S."/>
            <person name="Xu P."/>
            <person name="Storey K.B."/>
            <person name="Huan P."/>
            <person name="Zhang T."/>
            <person name="Zhou Y."/>
            <person name="Zhang J."/>
            <person name="Lin C."/>
            <person name="Li X."/>
            <person name="Xing L."/>
            <person name="Huo D."/>
            <person name="Sun M."/>
            <person name="Wang L."/>
            <person name="Mercier A."/>
            <person name="Li F."/>
            <person name="Yang H."/>
            <person name="Xiang J."/>
        </authorList>
    </citation>
    <scope>NUCLEOTIDE SEQUENCE [LARGE SCALE GENOMIC DNA]</scope>
    <source>
        <strain evidence="4">Shaxun</strain>
        <tissue evidence="4">Muscle</tissue>
    </source>
</reference>
<evidence type="ECO:0000313" key="4">
    <source>
        <dbReference type="EMBL" id="PIK54448.1"/>
    </source>
</evidence>
<dbReference type="GO" id="GO:0019985">
    <property type="term" value="P:translesion synthesis"/>
    <property type="evidence" value="ECO:0007669"/>
    <property type="project" value="TreeGrafter"/>
</dbReference>
<feature type="compositionally biased region" description="Low complexity" evidence="2">
    <location>
        <begin position="691"/>
        <end position="701"/>
    </location>
</feature>
<dbReference type="SUPFAM" id="SSF56672">
    <property type="entry name" value="DNA/RNA polymerases"/>
    <property type="match status" value="1"/>
</dbReference>
<evidence type="ECO:0000259" key="3">
    <source>
        <dbReference type="PROSITE" id="PS50173"/>
    </source>
</evidence>
<dbReference type="GO" id="GO:0006281">
    <property type="term" value="P:DNA repair"/>
    <property type="evidence" value="ECO:0007669"/>
    <property type="project" value="InterPro"/>
</dbReference>
<dbReference type="Gene3D" id="3.30.1490.100">
    <property type="entry name" value="DNA polymerase, Y-family, little finger domain"/>
    <property type="match status" value="1"/>
</dbReference>
<feature type="region of interest" description="Disordered" evidence="2">
    <location>
        <begin position="687"/>
        <end position="716"/>
    </location>
</feature>
<evidence type="ECO:0000256" key="1">
    <source>
        <dbReference type="ARBA" id="ARBA00022634"/>
    </source>
</evidence>
<dbReference type="EMBL" id="MRZV01000248">
    <property type="protein sequence ID" value="PIK54448.1"/>
    <property type="molecule type" value="Genomic_DNA"/>
</dbReference>
<feature type="compositionally biased region" description="Polar residues" evidence="2">
    <location>
        <begin position="509"/>
        <end position="525"/>
    </location>
</feature>
<dbReference type="InterPro" id="IPR036775">
    <property type="entry name" value="DNA_pol_Y-fam_lit_finger_sf"/>
</dbReference>
<dbReference type="GO" id="GO:0003684">
    <property type="term" value="F:damaged DNA binding"/>
    <property type="evidence" value="ECO:0007669"/>
    <property type="project" value="InterPro"/>
</dbReference>